<dbReference type="InterPro" id="IPR003594">
    <property type="entry name" value="HATPase_dom"/>
</dbReference>
<dbReference type="SUPFAM" id="SSF55874">
    <property type="entry name" value="ATPase domain of HSP90 chaperone/DNA topoisomerase II/histidine kinase"/>
    <property type="match status" value="1"/>
</dbReference>
<dbReference type="PANTHER" id="PTHR43711:SF31">
    <property type="entry name" value="HISTIDINE KINASE"/>
    <property type="match status" value="1"/>
</dbReference>
<dbReference type="EMBL" id="VVYJ01000002">
    <property type="protein sequence ID" value="KAA5479835.1"/>
    <property type="molecule type" value="Genomic_DNA"/>
</dbReference>
<evidence type="ECO:0000256" key="3">
    <source>
        <dbReference type="ARBA" id="ARBA00022553"/>
    </source>
</evidence>
<dbReference type="RefSeq" id="WP_130056590.1">
    <property type="nucleotide sequence ID" value="NZ_RCXH01000002.1"/>
</dbReference>
<dbReference type="CDD" id="cd00082">
    <property type="entry name" value="HisKA"/>
    <property type="match status" value="1"/>
</dbReference>
<dbReference type="GO" id="GO:0000155">
    <property type="term" value="F:phosphorelay sensor kinase activity"/>
    <property type="evidence" value="ECO:0007669"/>
    <property type="project" value="InterPro"/>
</dbReference>
<dbReference type="SMART" id="SM00387">
    <property type="entry name" value="HATPase_c"/>
    <property type="match status" value="1"/>
</dbReference>
<protein>
    <recommendedName>
        <fullName evidence="2">histidine kinase</fullName>
        <ecNumber evidence="2">2.7.13.3</ecNumber>
    </recommendedName>
</protein>
<dbReference type="InterPro" id="IPR000014">
    <property type="entry name" value="PAS"/>
</dbReference>
<evidence type="ECO:0000256" key="6">
    <source>
        <dbReference type="ARBA" id="ARBA00023012"/>
    </source>
</evidence>
<dbReference type="Gene3D" id="3.30.450.20">
    <property type="entry name" value="PAS domain"/>
    <property type="match status" value="2"/>
</dbReference>
<sequence>MSKQQDFVFLSKLMANANMGWWEANLATECYTCSEYISEILNLDETGTISFEDFNKRILNEEQGPTTIRSFDVQSMSEVVYLLKKQKGSVWMRSKICFREVDDKGNTIVYGIAEMQDGPDTAIACQALQRSERLLHNIYKNLPVGIELYNKEGVLVDLNDKELDLFHVDSKEELLGINIFENPVFPEEMKERLRNNEDADFTFRYDFSKLGEYYSNNKAEGTIDLVTKVTTLYDENHNPVNYLLINADKTETTVAYNKIQEFEEFFELIGDYAKVGYAHFNILSKQGHAQKSWYKNIGEEYGTPLSEIIGTYKSFHPDDRDLILQFFEEVQKGNADKLSHKIRVFRENGECTWTHVNLFVRKYAPQDKVIELISINYDITDLKQIEEMLVNERDRAEASDRLKSAFLANMSHEIRTPLNAIVGFSSLLASAENVVEKELYNSLISHNNELLLNLINDIIDLSKIEAGYLELHQNWFNLTELLDECVAEYARLLPSGVELLTSYPEHDALVELDKLRIKQILNNFLSNALKNTIRGYVEVFYEIDKHCVRIGVKDTGRGIPQNMLEKIFERFEKVDSFAQGVGLGLSICKSIVDKMNGRIQVYSQLGLGTTFIAELPCHSILVNE</sequence>
<dbReference type="InterPro" id="IPR003661">
    <property type="entry name" value="HisK_dim/P_dom"/>
</dbReference>
<keyword evidence="4" id="KW-0808">Transferase</keyword>
<evidence type="ECO:0000259" key="8">
    <source>
        <dbReference type="PROSITE" id="PS50113"/>
    </source>
</evidence>
<dbReference type="InterPro" id="IPR035965">
    <property type="entry name" value="PAS-like_dom_sf"/>
</dbReference>
<dbReference type="PANTHER" id="PTHR43711">
    <property type="entry name" value="TWO-COMPONENT HISTIDINE KINASE"/>
    <property type="match status" value="1"/>
</dbReference>
<dbReference type="SMART" id="SM00388">
    <property type="entry name" value="HisKA"/>
    <property type="match status" value="1"/>
</dbReference>
<dbReference type="InterPro" id="IPR036890">
    <property type="entry name" value="HATPase_C_sf"/>
</dbReference>
<dbReference type="SUPFAM" id="SSF55785">
    <property type="entry name" value="PYP-like sensor domain (PAS domain)"/>
    <property type="match status" value="2"/>
</dbReference>
<dbReference type="InterPro" id="IPR036097">
    <property type="entry name" value="HisK_dim/P_sf"/>
</dbReference>
<evidence type="ECO:0000313" key="9">
    <source>
        <dbReference type="EMBL" id="KAA5479835.1"/>
    </source>
</evidence>
<reference evidence="9 10" key="1">
    <citation type="journal article" date="2019" name="Nat. Med.">
        <title>A library of human gut bacterial isolates paired with longitudinal multiomics data enables mechanistic microbiome research.</title>
        <authorList>
            <person name="Poyet M."/>
            <person name="Groussin M."/>
            <person name="Gibbons S.M."/>
            <person name="Avila-Pacheco J."/>
            <person name="Jiang X."/>
            <person name="Kearney S.M."/>
            <person name="Perrotta A.R."/>
            <person name="Berdy B."/>
            <person name="Zhao S."/>
            <person name="Lieberman T.D."/>
            <person name="Swanson P.K."/>
            <person name="Smith M."/>
            <person name="Roesemann S."/>
            <person name="Alexander J.E."/>
            <person name="Rich S.A."/>
            <person name="Livny J."/>
            <person name="Vlamakis H."/>
            <person name="Clish C."/>
            <person name="Bullock K."/>
            <person name="Deik A."/>
            <person name="Scott J."/>
            <person name="Pierce K.A."/>
            <person name="Xavier R.J."/>
            <person name="Alm E.J."/>
        </authorList>
    </citation>
    <scope>NUCLEOTIDE SEQUENCE [LARGE SCALE GENOMIC DNA]</scope>
    <source>
        <strain evidence="9 10">BIOML-A25</strain>
    </source>
</reference>
<dbReference type="EC" id="2.7.13.3" evidence="2"/>
<dbReference type="Pfam" id="PF00512">
    <property type="entry name" value="HisKA"/>
    <property type="match status" value="1"/>
</dbReference>
<name>A0A6H9QGY2_9BACE</name>
<dbReference type="Gene3D" id="3.30.565.10">
    <property type="entry name" value="Histidine kinase-like ATPase, C-terminal domain"/>
    <property type="match status" value="1"/>
</dbReference>
<gene>
    <name evidence="9" type="ORF">F2Y39_04280</name>
</gene>
<evidence type="ECO:0000259" key="7">
    <source>
        <dbReference type="PROSITE" id="PS50109"/>
    </source>
</evidence>
<keyword evidence="6" id="KW-0902">Two-component regulatory system</keyword>
<dbReference type="Proteomes" id="UP000427825">
    <property type="component" value="Unassembled WGS sequence"/>
</dbReference>
<dbReference type="PRINTS" id="PR00344">
    <property type="entry name" value="BCTRLSENSOR"/>
</dbReference>
<evidence type="ECO:0000313" key="10">
    <source>
        <dbReference type="Proteomes" id="UP000427825"/>
    </source>
</evidence>
<evidence type="ECO:0000256" key="1">
    <source>
        <dbReference type="ARBA" id="ARBA00000085"/>
    </source>
</evidence>
<proteinExistence type="predicted"/>
<feature type="domain" description="Histidine kinase" evidence="7">
    <location>
        <begin position="409"/>
        <end position="619"/>
    </location>
</feature>
<keyword evidence="5 9" id="KW-0418">Kinase</keyword>
<dbReference type="InterPro" id="IPR005467">
    <property type="entry name" value="His_kinase_dom"/>
</dbReference>
<dbReference type="Gene3D" id="1.10.287.130">
    <property type="match status" value="1"/>
</dbReference>
<comment type="caution">
    <text evidence="9">The sequence shown here is derived from an EMBL/GenBank/DDBJ whole genome shotgun (WGS) entry which is preliminary data.</text>
</comment>
<dbReference type="CDD" id="cd00130">
    <property type="entry name" value="PAS"/>
    <property type="match status" value="1"/>
</dbReference>
<organism evidence="9 10">
    <name type="scientific">Bacteroides caccae</name>
    <dbReference type="NCBI Taxonomy" id="47678"/>
    <lineage>
        <taxon>Bacteria</taxon>
        <taxon>Pseudomonadati</taxon>
        <taxon>Bacteroidota</taxon>
        <taxon>Bacteroidia</taxon>
        <taxon>Bacteroidales</taxon>
        <taxon>Bacteroidaceae</taxon>
        <taxon>Bacteroides</taxon>
    </lineage>
</organism>
<dbReference type="InterPro" id="IPR013655">
    <property type="entry name" value="PAS_fold_3"/>
</dbReference>
<dbReference type="PROSITE" id="PS50109">
    <property type="entry name" value="HIS_KIN"/>
    <property type="match status" value="1"/>
</dbReference>
<dbReference type="SUPFAM" id="SSF47384">
    <property type="entry name" value="Homodimeric domain of signal transducing histidine kinase"/>
    <property type="match status" value="1"/>
</dbReference>
<dbReference type="InterPro" id="IPR000700">
    <property type="entry name" value="PAS-assoc_C"/>
</dbReference>
<dbReference type="Pfam" id="PF02518">
    <property type="entry name" value="HATPase_c"/>
    <property type="match status" value="1"/>
</dbReference>
<accession>A0A6H9QGY2</accession>
<dbReference type="Pfam" id="PF08447">
    <property type="entry name" value="PAS_3"/>
    <property type="match status" value="1"/>
</dbReference>
<dbReference type="AlphaFoldDB" id="A0A6H9QGY2"/>
<dbReference type="PROSITE" id="PS50113">
    <property type="entry name" value="PAC"/>
    <property type="match status" value="1"/>
</dbReference>
<feature type="domain" description="PAC" evidence="8">
    <location>
        <begin position="338"/>
        <end position="391"/>
    </location>
</feature>
<keyword evidence="3" id="KW-0597">Phosphoprotein</keyword>
<evidence type="ECO:0000256" key="5">
    <source>
        <dbReference type="ARBA" id="ARBA00022777"/>
    </source>
</evidence>
<dbReference type="InterPro" id="IPR050736">
    <property type="entry name" value="Sensor_HK_Regulatory"/>
</dbReference>
<evidence type="ECO:0000256" key="2">
    <source>
        <dbReference type="ARBA" id="ARBA00012438"/>
    </source>
</evidence>
<evidence type="ECO:0000256" key="4">
    <source>
        <dbReference type="ARBA" id="ARBA00022679"/>
    </source>
</evidence>
<comment type="catalytic activity">
    <reaction evidence="1">
        <text>ATP + protein L-histidine = ADP + protein N-phospho-L-histidine.</text>
        <dbReference type="EC" id="2.7.13.3"/>
    </reaction>
</comment>
<dbReference type="InterPro" id="IPR004358">
    <property type="entry name" value="Sig_transdc_His_kin-like_C"/>
</dbReference>